<evidence type="ECO:0000313" key="4">
    <source>
        <dbReference type="Proteomes" id="UP000184330"/>
    </source>
</evidence>
<feature type="region of interest" description="Disordered" evidence="1">
    <location>
        <begin position="1"/>
        <end position="48"/>
    </location>
</feature>
<name>A0A1L7WQZ7_9HELO</name>
<dbReference type="PANTHER" id="PTHR35910:SF6">
    <property type="entry name" value="2EXR DOMAIN-CONTAINING PROTEIN"/>
    <property type="match status" value="1"/>
</dbReference>
<dbReference type="EMBL" id="FJOG01000006">
    <property type="protein sequence ID" value="CZR55175.1"/>
    <property type="molecule type" value="Genomic_DNA"/>
</dbReference>
<evidence type="ECO:0000256" key="1">
    <source>
        <dbReference type="SAM" id="MobiDB-lite"/>
    </source>
</evidence>
<gene>
    <name evidence="3" type="ORF">PAC_05061</name>
</gene>
<feature type="compositionally biased region" description="Low complexity" evidence="1">
    <location>
        <begin position="29"/>
        <end position="48"/>
    </location>
</feature>
<accession>A0A1L7WQZ7</accession>
<dbReference type="InterPro" id="IPR045518">
    <property type="entry name" value="2EXR"/>
</dbReference>
<dbReference type="PANTHER" id="PTHR35910">
    <property type="entry name" value="2EXR DOMAIN-CONTAINING PROTEIN"/>
    <property type="match status" value="1"/>
</dbReference>
<reference evidence="3 4" key="1">
    <citation type="submission" date="2016-03" db="EMBL/GenBank/DDBJ databases">
        <authorList>
            <person name="Ploux O."/>
        </authorList>
    </citation>
    <scope>NUCLEOTIDE SEQUENCE [LARGE SCALE GENOMIC DNA]</scope>
    <source>
        <strain evidence="3 4">UAMH 11012</strain>
    </source>
</reference>
<evidence type="ECO:0000259" key="2">
    <source>
        <dbReference type="Pfam" id="PF20150"/>
    </source>
</evidence>
<dbReference type="Proteomes" id="UP000184330">
    <property type="component" value="Unassembled WGS sequence"/>
</dbReference>
<dbReference type="AlphaFoldDB" id="A0A1L7WQZ7"/>
<evidence type="ECO:0000313" key="3">
    <source>
        <dbReference type="EMBL" id="CZR55175.1"/>
    </source>
</evidence>
<dbReference type="Pfam" id="PF20150">
    <property type="entry name" value="2EXR"/>
    <property type="match status" value="1"/>
</dbReference>
<dbReference type="OrthoDB" id="3564546at2759"/>
<feature type="domain" description="2EXR" evidence="2">
    <location>
        <begin position="57"/>
        <end position="165"/>
    </location>
</feature>
<proteinExistence type="predicted"/>
<protein>
    <recommendedName>
        <fullName evidence="2">2EXR domain-containing protein</fullName>
    </recommendedName>
</protein>
<sequence length="330" mass="37029">MTEAEKLPPETVDSGPANTPDAVQYIDETPASKSDTASAPTTSDSATSETLMTNDTFTLFSKLPIELRLKIWDDAIPEARIIEVMWSEERGFYTDSKSPAILHVCSDSRACARKVYTAAIVENSRKHVLWGAGIASYAPQINGNGPYKNGTTPFGAWISYDYDTLYFSLGNSNMFRNQWCDLAKLFFTKLSQNKFVRLQNIAINHCEIMEWNHNWGLWLSGHSLLRSIALVVNDECMPHFGGLLVNTAPQRPAVEIKQKDLDAEPAHDATRWDNDLAKVQRKAYGMTWNGLLLYEIPNFMEDLIYGGMAEEVVEKIEFAFIDIVRGEAGK</sequence>
<keyword evidence="4" id="KW-1185">Reference proteome</keyword>
<organism evidence="3 4">
    <name type="scientific">Phialocephala subalpina</name>
    <dbReference type="NCBI Taxonomy" id="576137"/>
    <lineage>
        <taxon>Eukaryota</taxon>
        <taxon>Fungi</taxon>
        <taxon>Dikarya</taxon>
        <taxon>Ascomycota</taxon>
        <taxon>Pezizomycotina</taxon>
        <taxon>Leotiomycetes</taxon>
        <taxon>Helotiales</taxon>
        <taxon>Mollisiaceae</taxon>
        <taxon>Phialocephala</taxon>
        <taxon>Phialocephala fortinii species complex</taxon>
    </lineage>
</organism>